<comment type="cofactor">
    <cofactor evidence="1">
        <name>Ca(2+)</name>
        <dbReference type="ChEBI" id="CHEBI:29108"/>
    </cofactor>
</comment>
<reference evidence="8" key="1">
    <citation type="submission" date="2021-04" db="EMBL/GenBank/DDBJ databases">
        <authorList>
            <person name="Rodrigo-Torres L."/>
            <person name="Arahal R. D."/>
            <person name="Lucena T."/>
        </authorList>
    </citation>
    <scope>NUCLEOTIDE SEQUENCE</scope>
    <source>
        <strain evidence="8">CECT 9275</strain>
    </source>
</reference>
<dbReference type="GO" id="GO:0005737">
    <property type="term" value="C:cytoplasm"/>
    <property type="evidence" value="ECO:0007669"/>
    <property type="project" value="TreeGrafter"/>
</dbReference>
<dbReference type="InterPro" id="IPR017850">
    <property type="entry name" value="Alkaline_phosphatase_core_sf"/>
</dbReference>
<dbReference type="GO" id="GO:0004423">
    <property type="term" value="F:iduronate-2-sulfatase activity"/>
    <property type="evidence" value="ECO:0007669"/>
    <property type="project" value="InterPro"/>
</dbReference>
<keyword evidence="4" id="KW-0732">Signal</keyword>
<dbReference type="Gene3D" id="3.40.720.10">
    <property type="entry name" value="Alkaline Phosphatase, subunit A"/>
    <property type="match status" value="1"/>
</dbReference>
<comment type="similarity">
    <text evidence="2">Belongs to the sulfatase family.</text>
</comment>
<evidence type="ECO:0000259" key="7">
    <source>
        <dbReference type="Pfam" id="PF00884"/>
    </source>
</evidence>
<keyword evidence="9" id="KW-1185">Reference proteome</keyword>
<evidence type="ECO:0000313" key="8">
    <source>
        <dbReference type="EMBL" id="CAG5000089.1"/>
    </source>
</evidence>
<dbReference type="PANTHER" id="PTHR45953">
    <property type="entry name" value="IDURONATE 2-SULFATASE"/>
    <property type="match status" value="1"/>
</dbReference>
<dbReference type="Pfam" id="PF00884">
    <property type="entry name" value="Sulfatase"/>
    <property type="match status" value="1"/>
</dbReference>
<dbReference type="Proteomes" id="UP000680038">
    <property type="component" value="Unassembled WGS sequence"/>
</dbReference>
<evidence type="ECO:0000256" key="4">
    <source>
        <dbReference type="ARBA" id="ARBA00022729"/>
    </source>
</evidence>
<proteinExistence type="inferred from homology"/>
<dbReference type="SUPFAM" id="SSF53649">
    <property type="entry name" value="Alkaline phosphatase-like"/>
    <property type="match status" value="1"/>
</dbReference>
<keyword evidence="3" id="KW-0479">Metal-binding</keyword>
<name>A0A916JCH6_9BACT</name>
<dbReference type="InterPro" id="IPR024607">
    <property type="entry name" value="Sulfatase_CS"/>
</dbReference>
<accession>A0A916JCH6</accession>
<dbReference type="PANTHER" id="PTHR45953:SF1">
    <property type="entry name" value="IDURONATE 2-SULFATASE"/>
    <property type="match status" value="1"/>
</dbReference>
<evidence type="ECO:0000256" key="1">
    <source>
        <dbReference type="ARBA" id="ARBA00001913"/>
    </source>
</evidence>
<keyword evidence="6" id="KW-0106">Calcium</keyword>
<evidence type="ECO:0000256" key="2">
    <source>
        <dbReference type="ARBA" id="ARBA00008779"/>
    </source>
</evidence>
<dbReference type="InterPro" id="IPR000917">
    <property type="entry name" value="Sulfatase_N"/>
</dbReference>
<dbReference type="GO" id="GO:0046872">
    <property type="term" value="F:metal ion binding"/>
    <property type="evidence" value="ECO:0007669"/>
    <property type="project" value="UniProtKB-KW"/>
</dbReference>
<evidence type="ECO:0000256" key="6">
    <source>
        <dbReference type="ARBA" id="ARBA00022837"/>
    </source>
</evidence>
<evidence type="ECO:0000313" key="9">
    <source>
        <dbReference type="Proteomes" id="UP000680038"/>
    </source>
</evidence>
<keyword evidence="5 8" id="KW-0378">Hydrolase</keyword>
<organism evidence="8 9">
    <name type="scientific">Dyadobacter helix</name>
    <dbReference type="NCBI Taxonomy" id="2822344"/>
    <lineage>
        <taxon>Bacteria</taxon>
        <taxon>Pseudomonadati</taxon>
        <taxon>Bacteroidota</taxon>
        <taxon>Cytophagia</taxon>
        <taxon>Cytophagales</taxon>
        <taxon>Spirosomataceae</taxon>
        <taxon>Dyadobacter</taxon>
    </lineage>
</organism>
<protein>
    <submittedName>
        <fullName evidence="8">Ulvan-active sulfatase</fullName>
        <ecNumber evidence="8">3.1.6.-</ecNumber>
    </submittedName>
</protein>
<gene>
    <name evidence="8" type="ORF">DYBT9275_02383</name>
</gene>
<dbReference type="EMBL" id="CAJRAF010000002">
    <property type="protein sequence ID" value="CAG5000089.1"/>
    <property type="molecule type" value="Genomic_DNA"/>
</dbReference>
<evidence type="ECO:0000256" key="5">
    <source>
        <dbReference type="ARBA" id="ARBA00022801"/>
    </source>
</evidence>
<comment type="caution">
    <text evidence="8">The sequence shown here is derived from an EMBL/GenBank/DDBJ whole genome shotgun (WGS) entry which is preliminary data.</text>
</comment>
<dbReference type="EC" id="3.1.6.-" evidence="8"/>
<evidence type="ECO:0000256" key="3">
    <source>
        <dbReference type="ARBA" id="ARBA00022723"/>
    </source>
</evidence>
<sequence length="481" mass="54081">MVVYHELTAGKMKNRFIFSFFAFLLGAMLELSSGCFGQAVRAKPAKRYNILFISSDDLNNDIGCFGNPLVQTPHIDRLAQRGVLFSRAYSQFPLCGPSRASLLTGRRPDVTGVYDLKTNFRTNLPDVVTLPQLFKNNNYFSARVGKIFHYGVPNEIGTDGMDDPVSWHKVINPKGRDKAEERLLTNLTPGHGLGAAFAYLAADGTDDEQTDGMIANEAVKLLEEKKDEPFFLAVGFFRPHCPYVAPKKYFDLYPLDKIPLAREVANDLDDVPKAAIFTNPPHYGLDEDKRRQAQRAYYASITFMDAQVGKLLDALDRLKLSEHTIIVFWSDHGYNLGQHGQWQKFSLFENSAKAPLLISVPGGLKGRQSARTVELLDIYPTIAELCGLPASGTQGKSLVQLLRRPSAKWDRPAFSQIQKGKITGRSVRTERWRYTEWDEGRSGTELYDERNDPEEFTNLASANRYRNRVAELSGLLKKGTR</sequence>
<feature type="domain" description="Sulfatase N-terminal" evidence="7">
    <location>
        <begin position="49"/>
        <end position="387"/>
    </location>
</feature>
<dbReference type="CDD" id="cd16030">
    <property type="entry name" value="iduronate-2-sulfatase"/>
    <property type="match status" value="1"/>
</dbReference>
<dbReference type="PROSITE" id="PS00523">
    <property type="entry name" value="SULFATASE_1"/>
    <property type="match status" value="1"/>
</dbReference>
<dbReference type="AlphaFoldDB" id="A0A916JCH6"/>
<dbReference type="InterPro" id="IPR035874">
    <property type="entry name" value="IDS"/>
</dbReference>